<dbReference type="InterPro" id="IPR017938">
    <property type="entry name" value="Riboflavin_synthase-like_b-brl"/>
</dbReference>
<evidence type="ECO:0000256" key="1">
    <source>
        <dbReference type="ARBA" id="ARBA00035644"/>
    </source>
</evidence>
<feature type="domain" description="FAD-binding FR-type" evidence="2">
    <location>
        <begin position="17"/>
        <end position="138"/>
    </location>
</feature>
<gene>
    <name evidence="3" type="ordered locus">KOX_03200</name>
</gene>
<sequence length="257" mass="28697">MTTTRHPKYPQRVRNELRFRELTVLRVERIGSAFQRVVLGGEALEGFVSQGFDDHTKLFFPAAGAAFTPPEVTDEGINWGDGVRPATRDYTPLYDAGRHELAYDFFIHDDGIASSWALAAKTGDKLVIGGPRGSLVVPEDYAWQLYVTDESGMPALRRRLLGLQQLPTRPQVTAIVTIGDESYQDYLADLDGFHIEWVVGHHSTAAAERLARIAVPAEDYFIWLTGEGAVVKSLLARFEGPEIDPQLVRSQAYWHSK</sequence>
<evidence type="ECO:0000313" key="3">
    <source>
        <dbReference type="EMBL" id="AEX02379.1"/>
    </source>
</evidence>
<dbReference type="CDD" id="cd06193">
    <property type="entry name" value="siderophore_interacting"/>
    <property type="match status" value="1"/>
</dbReference>
<comment type="similarity">
    <text evidence="1">Belongs to the SIP oxidoreductase family.</text>
</comment>
<proteinExistence type="inferred from homology"/>
<dbReference type="PANTHER" id="PTHR30157">
    <property type="entry name" value="FERRIC REDUCTASE, NADPH-DEPENDENT"/>
    <property type="match status" value="1"/>
</dbReference>
<dbReference type="PANTHER" id="PTHR30157:SF0">
    <property type="entry name" value="NADPH-DEPENDENT FERRIC-CHELATE REDUCTASE"/>
    <property type="match status" value="1"/>
</dbReference>
<dbReference type="AlphaFoldDB" id="A0A0H3H1P9"/>
<reference evidence="3 4" key="1">
    <citation type="journal article" date="2012" name="J. Bacteriol.">
        <title>Complete genome sequence of Klebsiella oxytoca KCTC 1686, used in production of 2,3-butanediol.</title>
        <authorList>
            <person name="Shin S.H."/>
            <person name="Kim S."/>
            <person name="Kim J.Y."/>
            <person name="Lee S."/>
            <person name="Um Y."/>
            <person name="Oh M.K."/>
            <person name="Kim Y.R."/>
            <person name="Lee J."/>
            <person name="Yang K.S."/>
        </authorList>
    </citation>
    <scope>NUCLEOTIDE SEQUENCE [LARGE SCALE GENOMIC DNA]</scope>
    <source>
        <strain evidence="4">ATCC 8724 / DSM 4798 / JCM 20051 / NBRC 3318 / NRRL B-199 / KCTC 1686</strain>
    </source>
</reference>
<dbReference type="Proteomes" id="UP000007843">
    <property type="component" value="Chromosome"/>
</dbReference>
<dbReference type="Pfam" id="PF04954">
    <property type="entry name" value="SIP"/>
    <property type="match status" value="1"/>
</dbReference>
<dbReference type="RefSeq" id="WP_014226905.1">
    <property type="nucleotide sequence ID" value="NC_016612.1"/>
</dbReference>
<organism evidence="3 4">
    <name type="scientific">Klebsiella michiganensis (strain ATCC 8724 / DSM 4798 / JCM 20051 / NBRC 3318 / NRRL B-199 / KCTC 1686 / BUCSAV 143 / CCM 1901)</name>
    <dbReference type="NCBI Taxonomy" id="1006551"/>
    <lineage>
        <taxon>Bacteria</taxon>
        <taxon>Pseudomonadati</taxon>
        <taxon>Pseudomonadota</taxon>
        <taxon>Gammaproteobacteria</taxon>
        <taxon>Enterobacterales</taxon>
        <taxon>Enterobacteriaceae</taxon>
        <taxon>Klebsiella/Raoultella group</taxon>
        <taxon>Klebsiella</taxon>
    </lineage>
</organism>
<dbReference type="SUPFAM" id="SSF63380">
    <property type="entry name" value="Riboflavin synthase domain-like"/>
    <property type="match status" value="1"/>
</dbReference>
<accession>A0A0H3H1P9</accession>
<dbReference type="InterPro" id="IPR007037">
    <property type="entry name" value="SIP_rossman_dom"/>
</dbReference>
<dbReference type="InterPro" id="IPR017927">
    <property type="entry name" value="FAD-bd_FR_type"/>
</dbReference>
<protein>
    <submittedName>
        <fullName evidence="3">Siderophore-interacting protein</fullName>
    </submittedName>
</protein>
<dbReference type="InterPro" id="IPR039261">
    <property type="entry name" value="FNR_nucleotide-bd"/>
</dbReference>
<dbReference type="PROSITE" id="PS51384">
    <property type="entry name" value="FAD_FR"/>
    <property type="match status" value="1"/>
</dbReference>
<dbReference type="KEGG" id="kox:KOX_03200"/>
<dbReference type="InterPro" id="IPR039374">
    <property type="entry name" value="SIP_fam"/>
</dbReference>
<dbReference type="HOGENOM" id="CLU_040923_4_0_6"/>
<dbReference type="FunFam" id="2.40.30.10:FF:000055">
    <property type="entry name" value="Siderophore-interacting family protein"/>
    <property type="match status" value="1"/>
</dbReference>
<dbReference type="EMBL" id="CP003218">
    <property type="protein sequence ID" value="AEX02379.1"/>
    <property type="molecule type" value="Genomic_DNA"/>
</dbReference>
<dbReference type="Gene3D" id="2.40.30.10">
    <property type="entry name" value="Translation factors"/>
    <property type="match status" value="1"/>
</dbReference>
<dbReference type="Pfam" id="PF08021">
    <property type="entry name" value="FAD_binding_9"/>
    <property type="match status" value="1"/>
</dbReference>
<dbReference type="Gene3D" id="3.40.50.80">
    <property type="entry name" value="Nucleotide-binding domain of ferredoxin-NADP reductase (FNR) module"/>
    <property type="match status" value="1"/>
</dbReference>
<dbReference type="InterPro" id="IPR013113">
    <property type="entry name" value="SIP_FAD-bd"/>
</dbReference>
<name>A0A0H3H1P9_KLEM8</name>
<dbReference type="PATRIC" id="fig|1006551.4.peg.640"/>
<dbReference type="GO" id="GO:0016491">
    <property type="term" value="F:oxidoreductase activity"/>
    <property type="evidence" value="ECO:0007669"/>
    <property type="project" value="InterPro"/>
</dbReference>
<evidence type="ECO:0000313" key="4">
    <source>
        <dbReference type="Proteomes" id="UP000007843"/>
    </source>
</evidence>
<evidence type="ECO:0000259" key="2">
    <source>
        <dbReference type="PROSITE" id="PS51384"/>
    </source>
</evidence>